<feature type="domain" description="Peptidase S1" evidence="5">
    <location>
        <begin position="1146"/>
        <end position="1398"/>
    </location>
</feature>
<feature type="compositionally biased region" description="Polar residues" evidence="3">
    <location>
        <begin position="718"/>
        <end position="728"/>
    </location>
</feature>
<feature type="domain" description="Peptidase S1" evidence="5">
    <location>
        <begin position="31"/>
        <end position="358"/>
    </location>
</feature>
<evidence type="ECO:0000256" key="2">
    <source>
        <dbReference type="ARBA" id="ARBA00024195"/>
    </source>
</evidence>
<sequence>MALWNHWALSVLIFPMILCLSEGTPCGIPKAYGGKQTEEYLRNDKLVFPWTVAIASNLGQFKCLGSIISEEGAPGSKKNSSSLVLTAGNCFRYNILKRWGSTSSFLVFAGVDRFRLFGGGAQKAYIKTIKIFQFATGNDNIWHGIALVTLKAPLMFSKLISPVCVAKQLVPPKSSRCFVSTYVKNQGGGAQKAYIKTIKIFQFATGNDNIWHGIALVTLKAPLMFSKLISPVCVAKQLIPPKSSRCFVSTYVKGRRDEEVVDLVPGALCDFGEFPELRSVGGICSIHQKADSERSFGGPLVCLVDGRAYQFGIYLSQLSVKEALFQNSALHYYGHSAKLFSNDPSISTYVIGLESKPSASKDATSKGCDKAESTLKETDNSCSLKPSKPTTPVDSAEQKGPALCGTTAIFGRTLESYIEGRTAQDMFPWNVFIVTKLRGTVKCIGSVIHAGKYEQHANASDVVLTAAQCFRQNAYTSAALTSSMSVYASSNKYSWFRGKGIKLSIVNIYPYGRGSVKGEAQNELALLKIQRPLSIQDKVIPVCLAPREELPPLESFCYVTHYDILEQRIDEDPVRLTHKRRCSLNQTQNEPNAEGLCTNEEKPKHYVQLGAPMVCIVNGRAYQYGVYLRQHNLQINQKVTQGLGFYCRISKIYDILDGKPVTPPRDNSITKPSEPSIPPTKLPSIFVPAVSTSQSSSSSNEKDATRPKPNVLTVLPSEPNSPSASNLHQGLVYPIKPATKGKSKSSSSSLSISKSRSSSSEQIKEEIEEEPALPEQPAIEQPVLKKNETTIVVKFPQLKYPKFVPKRESNEEPIIVSSVSSESKESEVPVIFPTVRPSPPHGDVPLAPLPSTPAPVKLESVSKSSSHSRSSSRSSMSGEVIKPAESDEISIPSHPLPSRPCELDTNNPNGVLICPGIRDDGKGITHTVPLPTPVPAAEYPSSSLESSERRIYPSIPEYDMTEQTIADHEHILVSDIAVHESAVAGATSTLCTINDDSFSSSQPSAIIGGITSGSNIYDSTGAAAVVSNSASGTHGSASLSGVSTSIGIIHGSASISSGAGLSVGRAHGSVGASSSGIRTSTGTTPGSKGASTGIRSGIGIHGSRGVSSSSSGIHTSIGAMHGSTDISSGVGTSVGRRSSSNCIRNAHGGRDSGNSLIKRLPGANAVHIFDVSQSSVEDVCTGSLHVKAGEVYSDIVLTSARCIWSRVSRKYKVYVGSLLPRHMTMAQFNRTLISVERIFTLPFYSGHSSLKAMGIGVLKLKHKVKVTAGLPSFPLPYPETAPTPRMECFVSGICQHGMPVRVAYQLLSPGDCRSQLGQQFLPSLQYCGIGRKDILKFPVGAPLLCHFFGNWTQFGIYDHPFRFAKPDHLGPGEEAHLNEIAVFTKLESDSVSGALKGL</sequence>
<keyword evidence="4" id="KW-0732">Signal</keyword>
<feature type="compositionally biased region" description="Low complexity" evidence="3">
    <location>
        <begin position="1071"/>
        <end position="1118"/>
    </location>
</feature>
<evidence type="ECO:0000313" key="7">
    <source>
        <dbReference type="Proteomes" id="UP000030764"/>
    </source>
</evidence>
<evidence type="ECO:0000256" key="4">
    <source>
        <dbReference type="SAM" id="SignalP"/>
    </source>
</evidence>
<comment type="similarity">
    <text evidence="2">Belongs to the peptidase S1 family. CLIP subfamily.</text>
</comment>
<dbReference type="InterPro" id="IPR009003">
    <property type="entry name" value="Peptidase_S1_PA"/>
</dbReference>
<dbReference type="Gene3D" id="2.40.10.10">
    <property type="entry name" value="Trypsin-like serine proteases"/>
    <property type="match status" value="4"/>
</dbReference>
<dbReference type="Proteomes" id="UP000030764">
    <property type="component" value="Unassembled WGS sequence"/>
</dbReference>
<organism evidence="6 7">
    <name type="scientific">Trichuris suis</name>
    <name type="common">pig whipworm</name>
    <dbReference type="NCBI Taxonomy" id="68888"/>
    <lineage>
        <taxon>Eukaryota</taxon>
        <taxon>Metazoa</taxon>
        <taxon>Ecdysozoa</taxon>
        <taxon>Nematoda</taxon>
        <taxon>Enoplea</taxon>
        <taxon>Dorylaimia</taxon>
        <taxon>Trichinellida</taxon>
        <taxon>Trichuridae</taxon>
        <taxon>Trichuris</taxon>
    </lineage>
</organism>
<gene>
    <name evidence="6" type="ORF">M513_08338</name>
</gene>
<evidence type="ECO:0000259" key="5">
    <source>
        <dbReference type="PROSITE" id="PS50240"/>
    </source>
</evidence>
<feature type="region of interest" description="Disordered" evidence="3">
    <location>
        <begin position="379"/>
        <end position="399"/>
    </location>
</feature>
<dbReference type="InterPro" id="IPR043504">
    <property type="entry name" value="Peptidase_S1_PA_chymotrypsin"/>
</dbReference>
<feature type="compositionally biased region" description="Low complexity" evidence="3">
    <location>
        <begin position="861"/>
        <end position="877"/>
    </location>
</feature>
<evidence type="ECO:0000256" key="3">
    <source>
        <dbReference type="SAM" id="MobiDB-lite"/>
    </source>
</evidence>
<dbReference type="SUPFAM" id="SSF50494">
    <property type="entry name" value="Trypsin-like serine proteases"/>
    <property type="match status" value="4"/>
</dbReference>
<evidence type="ECO:0000256" key="1">
    <source>
        <dbReference type="ARBA" id="ARBA00023157"/>
    </source>
</evidence>
<dbReference type="PROSITE" id="PS50240">
    <property type="entry name" value="TRYPSIN_DOM"/>
    <property type="match status" value="3"/>
</dbReference>
<dbReference type="Pfam" id="PF00089">
    <property type="entry name" value="Trypsin"/>
    <property type="match status" value="3"/>
</dbReference>
<dbReference type="GO" id="GO:0004252">
    <property type="term" value="F:serine-type endopeptidase activity"/>
    <property type="evidence" value="ECO:0007669"/>
    <property type="project" value="InterPro"/>
</dbReference>
<feature type="chain" id="PRO_5001794980" description="Peptidase S1 domain-containing protein" evidence="4">
    <location>
        <begin position="24"/>
        <end position="1398"/>
    </location>
</feature>
<feature type="compositionally biased region" description="Low complexity" evidence="3">
    <location>
        <begin position="744"/>
        <end position="761"/>
    </location>
</feature>
<dbReference type="PANTHER" id="PTHR24256">
    <property type="entry name" value="TRYPTASE-RELATED"/>
    <property type="match status" value="1"/>
</dbReference>
<feature type="region of interest" description="Disordered" evidence="3">
    <location>
        <begin position="1069"/>
        <end position="1148"/>
    </location>
</feature>
<proteinExistence type="inferred from homology"/>
<feature type="region of interest" description="Disordered" evidence="3">
    <location>
        <begin position="836"/>
        <end position="898"/>
    </location>
</feature>
<reference evidence="6 7" key="1">
    <citation type="journal article" date="2014" name="Nat. Genet.">
        <title>Genome and transcriptome of the porcine whipworm Trichuris suis.</title>
        <authorList>
            <person name="Jex A.R."/>
            <person name="Nejsum P."/>
            <person name="Schwarz E.M."/>
            <person name="Hu L."/>
            <person name="Young N.D."/>
            <person name="Hall R.S."/>
            <person name="Korhonen P.K."/>
            <person name="Liao S."/>
            <person name="Thamsborg S."/>
            <person name="Xia J."/>
            <person name="Xu P."/>
            <person name="Wang S."/>
            <person name="Scheerlinck J.P."/>
            <person name="Hofmann A."/>
            <person name="Sternberg P.W."/>
            <person name="Wang J."/>
            <person name="Gasser R.B."/>
        </authorList>
    </citation>
    <scope>NUCLEOTIDE SEQUENCE [LARGE SCALE GENOMIC DNA]</scope>
    <source>
        <strain evidence="6">DCEP-RM93M</strain>
    </source>
</reference>
<feature type="compositionally biased region" description="Low complexity" evidence="3">
    <location>
        <begin position="1127"/>
        <end position="1140"/>
    </location>
</feature>
<keyword evidence="1" id="KW-1015">Disulfide bond</keyword>
<feature type="region of interest" description="Disordered" evidence="3">
    <location>
        <begin position="660"/>
        <end position="781"/>
    </location>
</feature>
<accession>A0A085M0Q1</accession>
<dbReference type="InterPro" id="IPR001254">
    <property type="entry name" value="Trypsin_dom"/>
</dbReference>
<dbReference type="GO" id="GO:0006508">
    <property type="term" value="P:proteolysis"/>
    <property type="evidence" value="ECO:0007669"/>
    <property type="project" value="InterPro"/>
</dbReference>
<dbReference type="SMART" id="SM00020">
    <property type="entry name" value="Tryp_SPc"/>
    <property type="match status" value="1"/>
</dbReference>
<keyword evidence="7" id="KW-1185">Reference proteome</keyword>
<protein>
    <recommendedName>
        <fullName evidence="5">Peptidase S1 domain-containing protein</fullName>
    </recommendedName>
</protein>
<feature type="compositionally biased region" description="Pro residues" evidence="3">
    <location>
        <begin position="836"/>
        <end position="853"/>
    </location>
</feature>
<dbReference type="EMBL" id="KL363248">
    <property type="protein sequence ID" value="KFD50797.1"/>
    <property type="molecule type" value="Genomic_DNA"/>
</dbReference>
<feature type="signal peptide" evidence="4">
    <location>
        <begin position="1"/>
        <end position="23"/>
    </location>
</feature>
<evidence type="ECO:0000313" key="6">
    <source>
        <dbReference type="EMBL" id="KFD50797.1"/>
    </source>
</evidence>
<feature type="domain" description="Peptidase S1" evidence="5">
    <location>
        <begin position="409"/>
        <end position="661"/>
    </location>
</feature>
<name>A0A085M0Q1_9BILA</name>
<dbReference type="InterPro" id="IPR051487">
    <property type="entry name" value="Ser/Thr_Proteases_Immune/Dev"/>
</dbReference>
<feature type="compositionally biased region" description="Polar residues" evidence="3">
    <location>
        <begin position="380"/>
        <end position="393"/>
    </location>
</feature>